<protein>
    <submittedName>
        <fullName evidence="1">Uncharacterized protein</fullName>
    </submittedName>
</protein>
<sequence>MTLLWYAYNVFMYFSLVRLQTTDENINTTTKLSNISEIDDSQLKFPQVIILGALANNEQIQMLPNASTDSN</sequence>
<comment type="caution">
    <text evidence="1">The sequence shown here is derived from an EMBL/GenBank/DDBJ whole genome shotgun (WGS) entry which is preliminary data.</text>
</comment>
<dbReference type="Proteomes" id="UP000663873">
    <property type="component" value="Unassembled WGS sequence"/>
</dbReference>
<organism evidence="1 2">
    <name type="scientific">Rotaria socialis</name>
    <dbReference type="NCBI Taxonomy" id="392032"/>
    <lineage>
        <taxon>Eukaryota</taxon>
        <taxon>Metazoa</taxon>
        <taxon>Spiralia</taxon>
        <taxon>Gnathifera</taxon>
        <taxon>Rotifera</taxon>
        <taxon>Eurotatoria</taxon>
        <taxon>Bdelloidea</taxon>
        <taxon>Philodinida</taxon>
        <taxon>Philodinidae</taxon>
        <taxon>Rotaria</taxon>
    </lineage>
</organism>
<proteinExistence type="predicted"/>
<accession>A0A821ZRY1</accession>
<name>A0A821ZRY1_9BILA</name>
<reference evidence="1" key="1">
    <citation type="submission" date="2021-02" db="EMBL/GenBank/DDBJ databases">
        <authorList>
            <person name="Nowell W R."/>
        </authorList>
    </citation>
    <scope>NUCLEOTIDE SEQUENCE</scope>
</reference>
<feature type="non-terminal residue" evidence="1">
    <location>
        <position position="71"/>
    </location>
</feature>
<evidence type="ECO:0000313" key="1">
    <source>
        <dbReference type="EMBL" id="CAF4989010.1"/>
    </source>
</evidence>
<gene>
    <name evidence="1" type="ORF">UJA718_LOCUS49724</name>
</gene>
<dbReference type="EMBL" id="CAJOBP010105908">
    <property type="protein sequence ID" value="CAF4989010.1"/>
    <property type="molecule type" value="Genomic_DNA"/>
</dbReference>
<dbReference type="AlphaFoldDB" id="A0A821ZRY1"/>
<evidence type="ECO:0000313" key="2">
    <source>
        <dbReference type="Proteomes" id="UP000663873"/>
    </source>
</evidence>
<keyword evidence="2" id="KW-1185">Reference proteome</keyword>